<organism evidence="3 4">
    <name type="scientific">Prosthecodimorpha staleyi</name>
    <dbReference type="NCBI Taxonomy" id="2840188"/>
    <lineage>
        <taxon>Bacteria</taxon>
        <taxon>Pseudomonadati</taxon>
        <taxon>Pseudomonadota</taxon>
        <taxon>Alphaproteobacteria</taxon>
        <taxon>Hyphomicrobiales</taxon>
        <taxon>Ancalomicrobiaceae</taxon>
        <taxon>Prosthecodimorpha</taxon>
    </lineage>
</organism>
<proteinExistence type="predicted"/>
<keyword evidence="1 3" id="KW-0378">Hydrolase</keyword>
<dbReference type="SUPFAM" id="SSF52499">
    <property type="entry name" value="Isochorismatase-like hydrolases"/>
    <property type="match status" value="1"/>
</dbReference>
<protein>
    <submittedName>
        <fullName evidence="3">Cysteine hydrolase</fullName>
    </submittedName>
</protein>
<dbReference type="PANTHER" id="PTHR43540">
    <property type="entry name" value="PEROXYUREIDOACRYLATE/UREIDOACRYLATE AMIDOHYDROLASE-RELATED"/>
    <property type="match status" value="1"/>
</dbReference>
<accession>A0A947D2S6</accession>
<dbReference type="InterPro" id="IPR000868">
    <property type="entry name" value="Isochorismatase-like_dom"/>
</dbReference>
<comment type="caution">
    <text evidence="3">The sequence shown here is derived from an EMBL/GenBank/DDBJ whole genome shotgun (WGS) entry which is preliminary data.</text>
</comment>
<keyword evidence="4" id="KW-1185">Reference proteome</keyword>
<dbReference type="RefSeq" id="WP_261968314.1">
    <property type="nucleotide sequence ID" value="NZ_JAHHZF010000004.1"/>
</dbReference>
<dbReference type="InterPro" id="IPR036380">
    <property type="entry name" value="Isochorismatase-like_sf"/>
</dbReference>
<dbReference type="Gene3D" id="3.40.50.850">
    <property type="entry name" value="Isochorismatase-like"/>
    <property type="match status" value="1"/>
</dbReference>
<dbReference type="EMBL" id="JAHHZF010000004">
    <property type="protein sequence ID" value="MBT9289705.1"/>
    <property type="molecule type" value="Genomic_DNA"/>
</dbReference>
<gene>
    <name evidence="3" type="ORF">KL771_09580</name>
</gene>
<dbReference type="InterPro" id="IPR050272">
    <property type="entry name" value="Isochorismatase-like_hydrls"/>
</dbReference>
<reference evidence="3 4" key="1">
    <citation type="submission" date="2021-06" db="EMBL/GenBank/DDBJ databases">
        <authorList>
            <person name="Grouzdev D.S."/>
            <person name="Koziaeva V."/>
        </authorList>
    </citation>
    <scope>NUCLEOTIDE SEQUENCE [LARGE SCALE GENOMIC DNA]</scope>
    <source>
        <strain evidence="3 4">22</strain>
    </source>
</reference>
<dbReference type="GO" id="GO:0016787">
    <property type="term" value="F:hydrolase activity"/>
    <property type="evidence" value="ECO:0007669"/>
    <property type="project" value="UniProtKB-KW"/>
</dbReference>
<sequence>MHTVSIPQSVVDRVVARRGSAHPFSDLDPARTALVVVDLQNGFMMDGVGHAVCPTAREIVPNVNRLAATVRATGGKVFWIRNTHYDECFTSWSILHDYTVPDKRAHRIRSMSEDTLGNELWADLDVKPEDDMVRKTRFSAFIQGSSDLELRLRRQGIDTLLITGTVTNVCCETTARDAMMLNFKTIMITDGNAAANDEEHNAALIAFYLTFGDILSTDETIACLERNAGLKLAAE</sequence>
<dbReference type="AlphaFoldDB" id="A0A947D2S6"/>
<dbReference type="PANTHER" id="PTHR43540:SF6">
    <property type="entry name" value="ISOCHORISMATASE-LIKE DOMAIN-CONTAINING PROTEIN"/>
    <property type="match status" value="1"/>
</dbReference>
<dbReference type="CDD" id="cd00431">
    <property type="entry name" value="cysteine_hydrolases"/>
    <property type="match status" value="1"/>
</dbReference>
<name>A0A947D2S6_9HYPH</name>
<dbReference type="Pfam" id="PF00857">
    <property type="entry name" value="Isochorismatase"/>
    <property type="match status" value="1"/>
</dbReference>
<evidence type="ECO:0000256" key="1">
    <source>
        <dbReference type="ARBA" id="ARBA00022801"/>
    </source>
</evidence>
<dbReference type="Proteomes" id="UP000766595">
    <property type="component" value="Unassembled WGS sequence"/>
</dbReference>
<feature type="domain" description="Isochorismatase-like" evidence="2">
    <location>
        <begin position="32"/>
        <end position="219"/>
    </location>
</feature>
<evidence type="ECO:0000259" key="2">
    <source>
        <dbReference type="Pfam" id="PF00857"/>
    </source>
</evidence>
<evidence type="ECO:0000313" key="4">
    <source>
        <dbReference type="Proteomes" id="UP000766595"/>
    </source>
</evidence>
<evidence type="ECO:0000313" key="3">
    <source>
        <dbReference type="EMBL" id="MBT9289705.1"/>
    </source>
</evidence>